<evidence type="ECO:0000313" key="2">
    <source>
        <dbReference type="Proteomes" id="UP000697127"/>
    </source>
</evidence>
<comment type="caution">
    <text evidence="1">The sequence shown here is derived from an EMBL/GenBank/DDBJ whole genome shotgun (WGS) entry which is preliminary data.</text>
</comment>
<gene>
    <name evidence="1" type="ORF">C6P40_004086</name>
</gene>
<dbReference type="Proteomes" id="UP000697127">
    <property type="component" value="Unassembled WGS sequence"/>
</dbReference>
<sequence>MRWVNKSNVLAFARYYTTAVEAEAEKVISGETLKSKISDIMDSDKKLTQENEINDNNKKKFTKRNYVLDMKKNLTSWIDLQNIENFPSPAPPQSPFKKLFSNPVRKNIPNLSPIVTQAKFQDLTTANKNEIIKYFKELGRFSYPKKEKIVQEIRKSIYDKYKSFIEIRDENFYFNVKKNNGQFIERALRNSKLLYQREQTYLSLLEMTSIFKNSKLSLVHLASITKQLVNNEIPISNELIYKLYYTLPLEVRKHFTGLIEGYTDINIVVFDSEAFKLSNFDQIKDNLLSEILPFSYGSYIQLSKLMVKENRVIEGLNLIQHLIFINKCEIPLMLAKYTTDLILAHDMHLCVPAAISLQRITGCSLKVYVMNRVETSLIASNILNDEILLLLRLFFDSSNWKVSQLKDEVVKNIEKSDHENNVKENYINQILIKENEFEQDENYKQLKELFRKQYTSNDILFRPGSNIELLEPIFKLFPSYHLFQILRQELHQAQGSDGLLNFWNDKVENLHKSNPPLFSKISEEYVNVFIERNEQEKVLPFVKFMRSQYKVNIDYTSYLKLFINIVKELDSDNLNKSKMGLAVLLARVLNLNIYITTKAFNDAYPIVEEIYDIVELSPKNKLLNEWLEIQYDIESNSKIPPV</sequence>
<evidence type="ECO:0000313" key="1">
    <source>
        <dbReference type="EMBL" id="KAG0686445.1"/>
    </source>
</evidence>
<reference evidence="1" key="1">
    <citation type="submission" date="2020-11" db="EMBL/GenBank/DDBJ databases">
        <title>Kefir isolates.</title>
        <authorList>
            <person name="Marcisauskas S."/>
            <person name="Kim Y."/>
            <person name="Blasche S."/>
        </authorList>
    </citation>
    <scope>NUCLEOTIDE SEQUENCE</scope>
    <source>
        <strain evidence="1">Olga-1</strain>
    </source>
</reference>
<organism evidence="1 2">
    <name type="scientific">Pichia californica</name>
    <dbReference type="NCBI Taxonomy" id="460514"/>
    <lineage>
        <taxon>Eukaryota</taxon>
        <taxon>Fungi</taxon>
        <taxon>Dikarya</taxon>
        <taxon>Ascomycota</taxon>
        <taxon>Saccharomycotina</taxon>
        <taxon>Pichiomycetes</taxon>
        <taxon>Pichiales</taxon>
        <taxon>Pichiaceae</taxon>
        <taxon>Pichia</taxon>
    </lineage>
</organism>
<dbReference type="OrthoDB" id="3997696at2759"/>
<keyword evidence="2" id="KW-1185">Reference proteome</keyword>
<dbReference type="AlphaFoldDB" id="A0A9P6WFW7"/>
<evidence type="ECO:0008006" key="3">
    <source>
        <dbReference type="Google" id="ProtNLM"/>
    </source>
</evidence>
<accession>A0A9P6WFW7</accession>
<dbReference type="EMBL" id="PUHW01000507">
    <property type="protein sequence ID" value="KAG0686445.1"/>
    <property type="molecule type" value="Genomic_DNA"/>
</dbReference>
<name>A0A9P6WFW7_9ASCO</name>
<proteinExistence type="predicted"/>
<protein>
    <recommendedName>
        <fullName evidence="3">ATPase expression protein 1</fullName>
    </recommendedName>
</protein>